<evidence type="ECO:0000256" key="7">
    <source>
        <dbReference type="ARBA" id="ARBA00093361"/>
    </source>
</evidence>
<keyword evidence="2" id="KW-0808">Transferase</keyword>
<dbReference type="Pfam" id="PF00588">
    <property type="entry name" value="SpoU_methylase"/>
    <property type="match status" value="1"/>
</dbReference>
<evidence type="ECO:0000256" key="8">
    <source>
        <dbReference type="ARBA" id="ARBA00093594"/>
    </source>
</evidence>
<evidence type="ECO:0000313" key="12">
    <source>
        <dbReference type="EMBL" id="URD82976.1"/>
    </source>
</evidence>
<evidence type="ECO:0000256" key="1">
    <source>
        <dbReference type="ARBA" id="ARBA00022603"/>
    </source>
</evidence>
<gene>
    <name evidence="12" type="ORF">MUK42_03562</name>
</gene>
<evidence type="ECO:0000256" key="6">
    <source>
        <dbReference type="ARBA" id="ARBA00093266"/>
    </source>
</evidence>
<dbReference type="InterPro" id="IPR045330">
    <property type="entry name" value="TRM3/TARBP1"/>
</dbReference>
<dbReference type="Proteomes" id="UP001055439">
    <property type="component" value="Chromosome 10"/>
</dbReference>
<dbReference type="Gene3D" id="3.40.1280.10">
    <property type="match status" value="1"/>
</dbReference>
<evidence type="ECO:0000256" key="5">
    <source>
        <dbReference type="ARBA" id="ARBA00022990"/>
    </source>
</evidence>
<keyword evidence="5" id="KW-0007">Acetylation</keyword>
<accession>A0A9E7ETM5</accession>
<evidence type="ECO:0000313" key="13">
    <source>
        <dbReference type="Proteomes" id="UP001055439"/>
    </source>
</evidence>
<dbReference type="EC" id="2.1.1.34" evidence="8"/>
<name>A0A9E7ETM5_9LILI</name>
<dbReference type="PANTHER" id="PTHR12029:SF11">
    <property type="entry name" value="METHYLTRANSFERASE TARBP1-RELATED"/>
    <property type="match status" value="1"/>
</dbReference>
<keyword evidence="4" id="KW-0694">RNA-binding</keyword>
<sequence length="1932" mass="217164">MEEQEIRQVSSPAVSVSAPVASLLKSLAVVPSAATPAIIDCVLVSSSFSPSALFSLLLEAFPGAAEPLQSNYILSYTSSLCHLIKKTRFQDGSMRQLIWRVFLPLLKSINSDDSELFNQVNGLFCDLVSEIQSWDLLGATLVPFCLRSLGLIIGMPQNEDLATDKWRTSDVVEQGSDDMALGVLPLRIVSHILMSLLECAMTCREEIQSVGQTLINGGNSLECFINKLTWDLSGLALGMLMQGSEYRSCAMHLLLPVVFSSLGKLSLVTIQVQGSQYSVSRACFSEELWNCCSSLFTLGHLERLDAFSILSLYFSRFYEIEDFDKLSVDKTTYALNIIAKKEFWEEIRKGLVDKDAFVRKQALYILKIMLRHYSFLESQYGGCCSGNSAMVVENNKINVSSAAPSSVSVTKREKWADTEARSLGVGEVCHLGYQDLDSHGRWKVFILLYEMLEEYGTHLVEAAWSHQVSLLFQSRRLISSSSKLFSCEVYESQMENLEAIFSWLAVLWERGFCHENPQVRSLIMDSFLCIDWENLGTYAQKIPRSFVLGPLTRALNDVVHHKDFGIKGVYTSKTIEHGMKFYHEFSRQWTLSDRAAFVRILSSVLLSDSFGRAGLMALASCIASAACHSDTHSGSQGCSDAELKSTQSRFLPCSSADLLDSLGIIIERSKQHFNRNYRLKVCAHVLKAASSLINIVEVQLDLLLHFISTVPREFTDHAGSLRVMVQKWLMQSGGTNLQSSDTHLHVLNNLINFPSSFIMQTQTSAPVAFDDEDVDLWGREAQRWARVLFLVITEEKHMEAVFMHTDGLTFAMTKIGALIVALLALLFDLHEFLQKCSSCLCKQDSCKEWVPIKFLILIFAFVEELQVGRRDTGYSSTARFQIDSGILDHFSSLVISIYDKSTETFLPLLEELVSYAKLVSPTFWSHPVVKDMQLPLSVKGKLGGPSQRRLPSVMISRVLQAIFSIRTVASIATWCNDMARGKISDSSFIFLWNFSWKAIRSSTYDLEACSLACRIFVGAEISLGMYEALASVFKAFSTTFTNFHLDFVMQYNKTLLPNGEVTHLLDPLVLTFLHSTNNLLANGQLTRSRRAVLMNWKWVCLDSLLSIPLNVISKGHLKSADSLFSDSTLRSVFVDIVESLENAGESSVLPMLKSVRLVLGLLCSNMMPPIITPHGVTSEWMIYEERERELQGLRITTCFFVQMMLQLAQSSWILHINCNKRRVAPIAALISAVLHESLFSDLSMHEMDDNKPGPLKWFIEKLLEDGKRSPRTIRLAALHLTGLWLLYPATIKYYIKELKSLTLYGSVAFDEDFEAELSENHEAQIEVSLLAQSPDHEFTEVFINTEMYARASVAALFYKLANFNSIRGEREQKDAVLSGKMFLLELLDSVANEKDLAKELYKKYSGVRICFRLLLVHRQKVRAWQMICILSHFVEDDIVGKVTSNLHICLYGCPLKAGNGDDYMKTMGIDGATLMSSDYNIKRNNLPAVRQYLETFATQIYLKFPSLAAEQLVPIFRNYNMRSQALSSYVFIAANVILHESELAIQRKHLNELLPPIIPLLTSHHHSLRGFTQLLVFHVLCKLWPTMIINGSDVVSLEKKCFEDLKSYLAANTDCARLRASMEGLFNGFDPRTSATPTGIFDVQKEGSEFECVPVSLMEQVIDFLNGVREDLRYSIAKDSMIIQNESLTNNGKGMAKRPDGNAKEPHATLKDINLDFQRKITLHKEARSPIDANNEITTSDVEFPRLISELEKEDQLFGSVLQARNRALDTIRQKQQQFILVASLIDRIPNLAGLARTCEVFKAAGLAIADASILQDKQFQLISVTAEKWVPIIEVPVCSIKVFLENKRREGFSILGLEQTANSTRLDQYSFPTKTVLVLGREKEGIPVDIIHVLDGCVEIPQLGVIRSLNVHVSGAVALWEYTRQQRQKLS</sequence>
<dbReference type="InterPro" id="IPR001537">
    <property type="entry name" value="SpoU_MeTrfase"/>
</dbReference>
<dbReference type="PANTHER" id="PTHR12029">
    <property type="entry name" value="RNA METHYLTRANSFERASE"/>
    <property type="match status" value="1"/>
</dbReference>
<comment type="function">
    <text evidence="7">S-adenosyl-L-methionine-dependent 2'-O-ribose methyltransferase that catalyzes the formation of 2'-O-methylguanosine at position 18 (Gm18) in a subset of tRNA. Selectively mediates Gm18 methylation of tRNAGln-TTG/CTG and tRNASer-TGA/GCT. Gm18 modification can enhance the stability of modified tRNAs.</text>
</comment>
<dbReference type="GO" id="GO:0003723">
    <property type="term" value="F:RNA binding"/>
    <property type="evidence" value="ECO:0007669"/>
    <property type="project" value="UniProtKB-KW"/>
</dbReference>
<evidence type="ECO:0000256" key="10">
    <source>
        <dbReference type="ARBA" id="ARBA00093656"/>
    </source>
</evidence>
<dbReference type="InterPro" id="IPR044748">
    <property type="entry name" value="Trm3/TARBP1_C"/>
</dbReference>
<evidence type="ECO:0000259" key="11">
    <source>
        <dbReference type="Pfam" id="PF00588"/>
    </source>
</evidence>
<dbReference type="FunFam" id="3.40.1280.10:FF:000010">
    <property type="entry name" value="probable methyltransferase TARBP1"/>
    <property type="match status" value="1"/>
</dbReference>
<evidence type="ECO:0000256" key="4">
    <source>
        <dbReference type="ARBA" id="ARBA00022884"/>
    </source>
</evidence>
<dbReference type="CDD" id="cd18091">
    <property type="entry name" value="SpoU-like_TRM3-like"/>
    <property type="match status" value="1"/>
</dbReference>
<proteinExistence type="predicted"/>
<organism evidence="12 13">
    <name type="scientific">Musa troglodytarum</name>
    <name type="common">fe'i banana</name>
    <dbReference type="NCBI Taxonomy" id="320322"/>
    <lineage>
        <taxon>Eukaryota</taxon>
        <taxon>Viridiplantae</taxon>
        <taxon>Streptophyta</taxon>
        <taxon>Embryophyta</taxon>
        <taxon>Tracheophyta</taxon>
        <taxon>Spermatophyta</taxon>
        <taxon>Magnoliopsida</taxon>
        <taxon>Liliopsida</taxon>
        <taxon>Zingiberales</taxon>
        <taxon>Musaceae</taxon>
        <taxon>Musa</taxon>
    </lineage>
</organism>
<evidence type="ECO:0000256" key="9">
    <source>
        <dbReference type="ARBA" id="ARBA00093636"/>
    </source>
</evidence>
<dbReference type="InterPro" id="IPR029026">
    <property type="entry name" value="tRNA_m1G_MTases_N"/>
</dbReference>
<comment type="catalytic activity">
    <reaction evidence="6">
        <text>guanosine(18) in tRNA + S-adenosyl-L-methionine = 2'-O-methylguanosine(18) in tRNA + S-adenosyl-L-homocysteine + H(+)</text>
        <dbReference type="Rhea" id="RHEA:20077"/>
        <dbReference type="Rhea" id="RHEA-COMP:10190"/>
        <dbReference type="Rhea" id="RHEA-COMP:10192"/>
        <dbReference type="ChEBI" id="CHEBI:15378"/>
        <dbReference type="ChEBI" id="CHEBI:57856"/>
        <dbReference type="ChEBI" id="CHEBI:59789"/>
        <dbReference type="ChEBI" id="CHEBI:74269"/>
        <dbReference type="ChEBI" id="CHEBI:74445"/>
        <dbReference type="EC" id="2.1.1.34"/>
    </reaction>
    <physiologicalReaction direction="left-to-right" evidence="6">
        <dbReference type="Rhea" id="RHEA:20078"/>
    </physiologicalReaction>
</comment>
<keyword evidence="1 12" id="KW-0489">Methyltransferase</keyword>
<dbReference type="OrthoDB" id="241340at2759"/>
<keyword evidence="13" id="KW-1185">Reference proteome</keyword>
<reference evidence="12" key="1">
    <citation type="submission" date="2022-05" db="EMBL/GenBank/DDBJ databases">
        <title>The Musa troglodytarum L. genome provides insights into the mechanism of non-climacteric behaviour and enrichment of carotenoids.</title>
        <authorList>
            <person name="Wang J."/>
        </authorList>
    </citation>
    <scope>NUCLEOTIDE SEQUENCE</scope>
    <source>
        <tissue evidence="12">Leaf</tissue>
    </source>
</reference>
<dbReference type="EMBL" id="CP097503">
    <property type="protein sequence ID" value="URD82976.1"/>
    <property type="molecule type" value="Genomic_DNA"/>
</dbReference>
<feature type="domain" description="tRNA/rRNA methyltransferase SpoU type" evidence="11">
    <location>
        <begin position="1779"/>
        <end position="1921"/>
    </location>
</feature>
<dbReference type="GO" id="GO:0030488">
    <property type="term" value="P:tRNA methylation"/>
    <property type="evidence" value="ECO:0007669"/>
    <property type="project" value="InterPro"/>
</dbReference>
<dbReference type="InterPro" id="IPR029028">
    <property type="entry name" value="Alpha/beta_knot_MTases"/>
</dbReference>
<protein>
    <recommendedName>
        <fullName evidence="9">tRNA (guanosine(18)-2'-O)-methyltransferase TARBP1</fullName>
        <ecNumber evidence="8">2.1.1.34</ecNumber>
    </recommendedName>
    <alternativeName>
        <fullName evidence="10">TAR RNA-binding protein 1</fullName>
    </alternativeName>
</protein>
<evidence type="ECO:0000256" key="3">
    <source>
        <dbReference type="ARBA" id="ARBA00022691"/>
    </source>
</evidence>
<dbReference type="GO" id="GO:0141100">
    <property type="term" value="F:tRNA (guanine(18)-2'-O)-methyltransferase activity"/>
    <property type="evidence" value="ECO:0007669"/>
    <property type="project" value="UniProtKB-EC"/>
</dbReference>
<keyword evidence="3" id="KW-0949">S-adenosyl-L-methionine</keyword>
<evidence type="ECO:0000256" key="2">
    <source>
        <dbReference type="ARBA" id="ARBA00022679"/>
    </source>
</evidence>
<dbReference type="SUPFAM" id="SSF75217">
    <property type="entry name" value="alpha/beta knot"/>
    <property type="match status" value="1"/>
</dbReference>